<evidence type="ECO:0000313" key="1">
    <source>
        <dbReference type="EMBL" id="QHT01468.1"/>
    </source>
</evidence>
<protein>
    <submittedName>
        <fullName evidence="1">Uncharacterized protein</fullName>
    </submittedName>
</protein>
<sequence length="58" mass="6553">MDQHLRAQSLVNANLHISIDITLNRPILDVQSLVNANFNKSLDITLNRPILVRSKSCK</sequence>
<dbReference type="AlphaFoldDB" id="A0A6C0CA57"/>
<proteinExistence type="predicted"/>
<organism evidence="1">
    <name type="scientific">viral metagenome</name>
    <dbReference type="NCBI Taxonomy" id="1070528"/>
    <lineage>
        <taxon>unclassified sequences</taxon>
        <taxon>metagenomes</taxon>
        <taxon>organismal metagenomes</taxon>
    </lineage>
</organism>
<accession>A0A6C0CA57</accession>
<name>A0A6C0CA57_9ZZZZ</name>
<dbReference type="EMBL" id="MN739373">
    <property type="protein sequence ID" value="QHT01468.1"/>
    <property type="molecule type" value="Genomic_DNA"/>
</dbReference>
<reference evidence="1" key="1">
    <citation type="journal article" date="2020" name="Nature">
        <title>Giant virus diversity and host interactions through global metagenomics.</title>
        <authorList>
            <person name="Schulz F."/>
            <person name="Roux S."/>
            <person name="Paez-Espino D."/>
            <person name="Jungbluth S."/>
            <person name="Walsh D.A."/>
            <person name="Denef V.J."/>
            <person name="McMahon K.D."/>
            <person name="Konstantinidis K.T."/>
            <person name="Eloe-Fadrosh E.A."/>
            <person name="Kyrpides N.C."/>
            <person name="Woyke T."/>
        </authorList>
    </citation>
    <scope>NUCLEOTIDE SEQUENCE</scope>
    <source>
        <strain evidence="1">GVMAG-M-3300020192-26</strain>
    </source>
</reference>